<evidence type="ECO:0000256" key="3">
    <source>
        <dbReference type="ARBA" id="ARBA00023125"/>
    </source>
</evidence>
<keyword evidence="4" id="KW-0804">Transcription</keyword>
<organism evidence="6 7">
    <name type="scientific">Vibrio inusitatus NBRC 102082</name>
    <dbReference type="NCBI Taxonomy" id="1219070"/>
    <lineage>
        <taxon>Bacteria</taxon>
        <taxon>Pseudomonadati</taxon>
        <taxon>Pseudomonadota</taxon>
        <taxon>Gammaproteobacteria</taxon>
        <taxon>Vibrionales</taxon>
        <taxon>Vibrionaceae</taxon>
        <taxon>Vibrio</taxon>
    </lineage>
</organism>
<proteinExistence type="inferred from homology"/>
<dbReference type="InterPro" id="IPR005119">
    <property type="entry name" value="LysR_subst-bd"/>
</dbReference>
<sequence length="305" mass="35165">MLQNDNKSNYMIDLNKLQYLCISIETGNLSLAAKKLDISKSALSRSLDQLEIKTGCQLLERSHSGVKATPDGLEIYHSLKNALDSLTSSYSVVEKALKNDKIKLKVGITDYIYTHYVTLEFIDEFLKNHPNISFYFHFTNYSKQDSELFDISFSISHKDIQHKLFYVNKSLYASNDYLEEFGEPQTPLDLVEHRVLHMQTALSQDHWTMFDGSEWVNLKITKSIIANHPKMLKDLMIKGNGVASLPDSMIEPGENIREILSQYPIKPNFFGYRLTSNKNQAYYCQQFIDQLICYFQKNDFPPIIG</sequence>
<dbReference type="Gene3D" id="3.40.190.290">
    <property type="match status" value="1"/>
</dbReference>
<gene>
    <name evidence="6" type="ORF">VIN01S_30770</name>
</gene>
<evidence type="ECO:0000313" key="7">
    <source>
        <dbReference type="Proteomes" id="UP000318717"/>
    </source>
</evidence>
<dbReference type="GO" id="GO:0006351">
    <property type="term" value="P:DNA-templated transcription"/>
    <property type="evidence" value="ECO:0007669"/>
    <property type="project" value="TreeGrafter"/>
</dbReference>
<dbReference type="Pfam" id="PF00126">
    <property type="entry name" value="HTH_1"/>
    <property type="match status" value="1"/>
</dbReference>
<dbReference type="Proteomes" id="UP000318717">
    <property type="component" value="Unassembled WGS sequence"/>
</dbReference>
<name>A0A4Y3HYL4_9VIBR</name>
<dbReference type="Pfam" id="PF03466">
    <property type="entry name" value="LysR_substrate"/>
    <property type="match status" value="1"/>
</dbReference>
<dbReference type="SUPFAM" id="SSF46785">
    <property type="entry name" value="Winged helix' DNA-binding domain"/>
    <property type="match status" value="1"/>
</dbReference>
<keyword evidence="2" id="KW-0805">Transcription regulation</keyword>
<keyword evidence="7" id="KW-1185">Reference proteome</keyword>
<comment type="similarity">
    <text evidence="1">Belongs to the LysR transcriptional regulatory family.</text>
</comment>
<dbReference type="InterPro" id="IPR036388">
    <property type="entry name" value="WH-like_DNA-bd_sf"/>
</dbReference>
<dbReference type="RefSeq" id="WP_141346722.1">
    <property type="nucleotide sequence ID" value="NZ_BJLF01000017.1"/>
</dbReference>
<dbReference type="GO" id="GO:0043565">
    <property type="term" value="F:sequence-specific DNA binding"/>
    <property type="evidence" value="ECO:0007669"/>
    <property type="project" value="TreeGrafter"/>
</dbReference>
<comment type="caution">
    <text evidence="6">The sequence shown here is derived from an EMBL/GenBank/DDBJ whole genome shotgun (WGS) entry which is preliminary data.</text>
</comment>
<dbReference type="EMBL" id="BJLF01000017">
    <property type="protein sequence ID" value="GEA52273.1"/>
    <property type="molecule type" value="Genomic_DNA"/>
</dbReference>
<dbReference type="AlphaFoldDB" id="A0A4Y3HYL4"/>
<dbReference type="InterPro" id="IPR058163">
    <property type="entry name" value="LysR-type_TF_proteobact-type"/>
</dbReference>
<reference evidence="6 7" key="1">
    <citation type="submission" date="2019-06" db="EMBL/GenBank/DDBJ databases">
        <title>Whole genome shotgun sequence of Vibrio inusitatus NBRC 102082.</title>
        <authorList>
            <person name="Hosoyama A."/>
            <person name="Uohara A."/>
            <person name="Ohji S."/>
            <person name="Ichikawa N."/>
        </authorList>
    </citation>
    <scope>NUCLEOTIDE SEQUENCE [LARGE SCALE GENOMIC DNA]</scope>
    <source>
        <strain evidence="6 7">NBRC 102082</strain>
    </source>
</reference>
<dbReference type="InterPro" id="IPR036390">
    <property type="entry name" value="WH_DNA-bd_sf"/>
</dbReference>
<dbReference type="InterPro" id="IPR000847">
    <property type="entry name" value="LysR_HTH_N"/>
</dbReference>
<dbReference type="OrthoDB" id="6183733at2"/>
<evidence type="ECO:0000313" key="6">
    <source>
        <dbReference type="EMBL" id="GEA52273.1"/>
    </source>
</evidence>
<dbReference type="PROSITE" id="PS50931">
    <property type="entry name" value="HTH_LYSR"/>
    <property type="match status" value="1"/>
</dbReference>
<evidence type="ECO:0000256" key="1">
    <source>
        <dbReference type="ARBA" id="ARBA00009437"/>
    </source>
</evidence>
<evidence type="ECO:0000256" key="2">
    <source>
        <dbReference type="ARBA" id="ARBA00023015"/>
    </source>
</evidence>
<evidence type="ECO:0000256" key="4">
    <source>
        <dbReference type="ARBA" id="ARBA00023163"/>
    </source>
</evidence>
<dbReference type="PANTHER" id="PTHR30537:SF68">
    <property type="entry name" value="TRANSCRIPTIONAL REGULATOR-RELATED"/>
    <property type="match status" value="1"/>
</dbReference>
<keyword evidence="3" id="KW-0238">DNA-binding</keyword>
<accession>A0A4Y3HYL4</accession>
<dbReference type="Gene3D" id="1.10.10.10">
    <property type="entry name" value="Winged helix-like DNA-binding domain superfamily/Winged helix DNA-binding domain"/>
    <property type="match status" value="1"/>
</dbReference>
<dbReference type="GO" id="GO:0003700">
    <property type="term" value="F:DNA-binding transcription factor activity"/>
    <property type="evidence" value="ECO:0007669"/>
    <property type="project" value="InterPro"/>
</dbReference>
<feature type="domain" description="HTH lysR-type" evidence="5">
    <location>
        <begin position="12"/>
        <end position="69"/>
    </location>
</feature>
<evidence type="ECO:0000259" key="5">
    <source>
        <dbReference type="PROSITE" id="PS50931"/>
    </source>
</evidence>
<dbReference type="PANTHER" id="PTHR30537">
    <property type="entry name" value="HTH-TYPE TRANSCRIPTIONAL REGULATOR"/>
    <property type="match status" value="1"/>
</dbReference>
<dbReference type="SUPFAM" id="SSF53850">
    <property type="entry name" value="Periplasmic binding protein-like II"/>
    <property type="match status" value="1"/>
</dbReference>
<protein>
    <submittedName>
        <fullName evidence="6">LysR family transcriptional regulator</fullName>
    </submittedName>
</protein>